<dbReference type="SUPFAM" id="SSF53850">
    <property type="entry name" value="Periplasmic binding protein-like II"/>
    <property type="match status" value="1"/>
</dbReference>
<sequence length="552" mass="61661">MKKKLGITLLTLTLTALLSGCGDSADNKQSTATPEQTLNITSEAQISTMDPALAADTTSTLAMNQVYEGLYIIGKDDEFVLGAAAEEPEVSDDQLTYTFSLREDAKWSNGEPVTAHDFVYAWRLIADPTTGSPNTDVLLGVIKNAKAIYTEGADPETLGVKALDDYTLEVTLEQPIPYLKSLLTFAIFYPKNQAFIESQGQDYGTSGEHLIYNGPFVLKKWDSFADEWTYEKNPEYWDHDKVQLAEAKVSVIKSPSTAVNLFTTGEVNVVNKLTSEFAKNYREDDSFLPVKQYVTFFLKMNPKRGDKETPLANLDLRKAIAQAFDKQKFVENILGDGSTPTNHLIPKGQTPSPDGKSDFTDAASDAYDYFDYNPEEAQKSWEKAQETLGKTVSVEFLTDDTDAAKTSAEFFADQLETNLPGLTVKIVQVPFPIRVERDQKQDFEIQLSGWGTDYRDPLTVMRIFTSNNPTGGITYANPDYDALIDASRTTDAKNNSKRIENFIEAENILLNQDVMLAPIYNRSLAILSNPDIQDMYWHPFGPSYSLKWAFRQ</sequence>
<evidence type="ECO:0000256" key="3">
    <source>
        <dbReference type="ARBA" id="ARBA00022448"/>
    </source>
</evidence>
<comment type="similarity">
    <text evidence="2">Belongs to the bacterial solute-binding protein 5 family.</text>
</comment>
<dbReference type="PROSITE" id="PS01040">
    <property type="entry name" value="SBP_BACTERIAL_5"/>
    <property type="match status" value="1"/>
</dbReference>
<dbReference type="PIRSF" id="PIRSF002741">
    <property type="entry name" value="MppA"/>
    <property type="match status" value="1"/>
</dbReference>
<feature type="chain" id="PRO_5037414093" evidence="6">
    <location>
        <begin position="26"/>
        <end position="552"/>
    </location>
</feature>
<dbReference type="GO" id="GO:0015833">
    <property type="term" value="P:peptide transport"/>
    <property type="evidence" value="ECO:0007669"/>
    <property type="project" value="UniProtKB-KW"/>
</dbReference>
<dbReference type="Proteomes" id="UP000674938">
    <property type="component" value="Unassembled WGS sequence"/>
</dbReference>
<evidence type="ECO:0000313" key="8">
    <source>
        <dbReference type="EMBL" id="MBP1040499.1"/>
    </source>
</evidence>
<evidence type="ECO:0000256" key="4">
    <source>
        <dbReference type="ARBA" id="ARBA00022729"/>
    </source>
</evidence>
<dbReference type="InterPro" id="IPR030678">
    <property type="entry name" value="Peptide/Ni-bd"/>
</dbReference>
<dbReference type="PANTHER" id="PTHR30290">
    <property type="entry name" value="PERIPLASMIC BINDING COMPONENT OF ABC TRANSPORTER"/>
    <property type="match status" value="1"/>
</dbReference>
<dbReference type="Gene3D" id="3.10.105.10">
    <property type="entry name" value="Dipeptide-binding Protein, Domain 3"/>
    <property type="match status" value="1"/>
</dbReference>
<keyword evidence="3" id="KW-0813">Transport</keyword>
<evidence type="ECO:0000259" key="7">
    <source>
        <dbReference type="Pfam" id="PF00496"/>
    </source>
</evidence>
<comment type="caution">
    <text evidence="8">The sequence shown here is derived from an EMBL/GenBank/DDBJ whole genome shotgun (WGS) entry which is preliminary data.</text>
</comment>
<evidence type="ECO:0000256" key="1">
    <source>
        <dbReference type="ARBA" id="ARBA00004193"/>
    </source>
</evidence>
<comment type="subcellular location">
    <subcellularLocation>
        <location evidence="1">Cell membrane</location>
        <topology evidence="1">Lipid-anchor</topology>
    </subcellularLocation>
</comment>
<dbReference type="Pfam" id="PF00496">
    <property type="entry name" value="SBP_bac_5"/>
    <property type="match status" value="1"/>
</dbReference>
<evidence type="ECO:0000256" key="6">
    <source>
        <dbReference type="SAM" id="SignalP"/>
    </source>
</evidence>
<accession>A0A940SU87</accession>
<dbReference type="Gene3D" id="3.40.190.10">
    <property type="entry name" value="Periplasmic binding protein-like II"/>
    <property type="match status" value="1"/>
</dbReference>
<keyword evidence="9" id="KW-1185">Reference proteome</keyword>
<feature type="domain" description="Solute-binding protein family 5" evidence="7">
    <location>
        <begin position="83"/>
        <end position="470"/>
    </location>
</feature>
<dbReference type="GO" id="GO:1904680">
    <property type="term" value="F:peptide transmembrane transporter activity"/>
    <property type="evidence" value="ECO:0007669"/>
    <property type="project" value="TreeGrafter"/>
</dbReference>
<proteinExistence type="inferred from homology"/>
<dbReference type="InterPro" id="IPR023765">
    <property type="entry name" value="SBP_5_CS"/>
</dbReference>
<name>A0A940SU87_9ENTE</name>
<dbReference type="Gene3D" id="3.90.76.10">
    <property type="entry name" value="Dipeptide-binding Protein, Domain 1"/>
    <property type="match status" value="1"/>
</dbReference>
<dbReference type="PANTHER" id="PTHR30290:SF10">
    <property type="entry name" value="PERIPLASMIC OLIGOPEPTIDE-BINDING PROTEIN-RELATED"/>
    <property type="match status" value="1"/>
</dbReference>
<keyword evidence="5" id="KW-0653">Protein transport</keyword>
<evidence type="ECO:0000313" key="9">
    <source>
        <dbReference type="Proteomes" id="UP000674938"/>
    </source>
</evidence>
<feature type="signal peptide" evidence="6">
    <location>
        <begin position="1"/>
        <end position="25"/>
    </location>
</feature>
<dbReference type="PROSITE" id="PS51257">
    <property type="entry name" value="PROKAR_LIPOPROTEIN"/>
    <property type="match status" value="1"/>
</dbReference>
<evidence type="ECO:0000256" key="2">
    <source>
        <dbReference type="ARBA" id="ARBA00005695"/>
    </source>
</evidence>
<dbReference type="FunFam" id="3.90.76.10:FF:000001">
    <property type="entry name" value="Oligopeptide ABC transporter substrate-binding protein"/>
    <property type="match status" value="1"/>
</dbReference>
<keyword evidence="5" id="KW-0571">Peptide transport</keyword>
<dbReference type="InterPro" id="IPR039424">
    <property type="entry name" value="SBP_5"/>
</dbReference>
<dbReference type="AlphaFoldDB" id="A0A940SU87"/>
<reference evidence="8" key="1">
    <citation type="submission" date="2020-12" db="EMBL/GenBank/DDBJ databases">
        <title>Vagococcus allomyrinae sp. nov. and Enterococcus lavae sp. nov., isolated from the larvae of Allomyrina dichotoma.</title>
        <authorList>
            <person name="Lee S.D."/>
        </authorList>
    </citation>
    <scope>NUCLEOTIDE SEQUENCE</scope>
    <source>
        <strain evidence="8">BWB3-3</strain>
    </source>
</reference>
<dbReference type="GO" id="GO:0030288">
    <property type="term" value="C:outer membrane-bounded periplasmic space"/>
    <property type="evidence" value="ECO:0007669"/>
    <property type="project" value="UniProtKB-ARBA"/>
</dbReference>
<organism evidence="8 9">
    <name type="scientific">Vagococcus allomyrinae</name>
    <dbReference type="NCBI Taxonomy" id="2794353"/>
    <lineage>
        <taxon>Bacteria</taxon>
        <taxon>Bacillati</taxon>
        <taxon>Bacillota</taxon>
        <taxon>Bacilli</taxon>
        <taxon>Lactobacillales</taxon>
        <taxon>Enterococcaceae</taxon>
        <taxon>Vagococcus</taxon>
    </lineage>
</organism>
<dbReference type="InterPro" id="IPR000914">
    <property type="entry name" value="SBP_5_dom"/>
</dbReference>
<protein>
    <submittedName>
        <fullName evidence="8">Peptide ABC transporter substrate-binding protein</fullName>
    </submittedName>
</protein>
<gene>
    <name evidence="8" type="ORF">I6N95_05745</name>
</gene>
<keyword evidence="4 6" id="KW-0732">Signal</keyword>
<dbReference type="CDD" id="cd08504">
    <property type="entry name" value="PBP2_OppA"/>
    <property type="match status" value="1"/>
</dbReference>
<dbReference type="GO" id="GO:0043190">
    <property type="term" value="C:ATP-binding cassette (ABC) transporter complex"/>
    <property type="evidence" value="ECO:0007669"/>
    <property type="project" value="InterPro"/>
</dbReference>
<dbReference type="FunFam" id="3.10.105.10:FF:000001">
    <property type="entry name" value="Oligopeptide ABC transporter, oligopeptide-binding protein"/>
    <property type="match status" value="1"/>
</dbReference>
<dbReference type="EMBL" id="JAEEGA010000003">
    <property type="protein sequence ID" value="MBP1040499.1"/>
    <property type="molecule type" value="Genomic_DNA"/>
</dbReference>
<evidence type="ECO:0000256" key="5">
    <source>
        <dbReference type="ARBA" id="ARBA00022856"/>
    </source>
</evidence>
<dbReference type="RefSeq" id="WP_209525521.1">
    <property type="nucleotide sequence ID" value="NZ_JAEEGA010000003.1"/>
</dbReference>